<evidence type="ECO:0000256" key="5">
    <source>
        <dbReference type="ARBA" id="ARBA00022801"/>
    </source>
</evidence>
<dbReference type="GO" id="GO:0008270">
    <property type="term" value="F:zinc ion binding"/>
    <property type="evidence" value="ECO:0007669"/>
    <property type="project" value="UniProtKB-UniRule"/>
</dbReference>
<dbReference type="STRING" id="48467.SAMN02745166_04538"/>
<evidence type="ECO:0000256" key="1">
    <source>
        <dbReference type="ARBA" id="ARBA00010875"/>
    </source>
</evidence>
<evidence type="ECO:0000256" key="2">
    <source>
        <dbReference type="ARBA" id="ARBA00022722"/>
    </source>
</evidence>
<keyword evidence="3 7" id="KW-0479">Metal-binding</keyword>
<dbReference type="SUPFAM" id="SSF55486">
    <property type="entry name" value="Metalloproteases ('zincins'), catalytic domain"/>
    <property type="match status" value="1"/>
</dbReference>
<accession>A0A1T4YYD0</accession>
<sequence length="142" mass="15932">MAKLSLYNRQKTHRPDLPWLRRIVKAAFPLCLAQTRSPDAPLHQLEEIEITIISDEAIAEVHAEFLDDPTPTDVITFHHGEILVSADTALRQGSEHGQALNHELALYMIHGLMHLGGWDDHEAEEAAEMAQRQQVVLESCLG</sequence>
<evidence type="ECO:0000256" key="4">
    <source>
        <dbReference type="ARBA" id="ARBA00022759"/>
    </source>
</evidence>
<dbReference type="GO" id="GO:0005737">
    <property type="term" value="C:cytoplasm"/>
    <property type="evidence" value="ECO:0007669"/>
    <property type="project" value="UniProtKB-SubCell"/>
</dbReference>
<keyword evidence="4 7" id="KW-0255">Endonuclease</keyword>
<reference evidence="9" key="1">
    <citation type="submission" date="2017-02" db="EMBL/GenBank/DDBJ databases">
        <authorList>
            <person name="Varghese N."/>
            <person name="Submissions S."/>
        </authorList>
    </citation>
    <scope>NUCLEOTIDE SEQUENCE [LARGE SCALE GENOMIC DNA]</scope>
    <source>
        <strain evidence="9">ATCC 700200</strain>
    </source>
</reference>
<name>A0A1T4YYD0_9BACT</name>
<dbReference type="PANTHER" id="PTHR46986:SF1">
    <property type="entry name" value="ENDORIBONUCLEASE YBEY, CHLOROPLASTIC"/>
    <property type="match status" value="1"/>
</dbReference>
<keyword evidence="7" id="KW-0690">Ribosome biogenesis</keyword>
<evidence type="ECO:0000313" key="8">
    <source>
        <dbReference type="EMBL" id="SKB06782.1"/>
    </source>
</evidence>
<dbReference type="Gene3D" id="3.40.390.30">
    <property type="entry name" value="Metalloproteases ('zincins'), catalytic domain"/>
    <property type="match status" value="1"/>
</dbReference>
<dbReference type="InterPro" id="IPR023091">
    <property type="entry name" value="MetalPrtase_cat_dom_sf_prd"/>
</dbReference>
<evidence type="ECO:0000256" key="3">
    <source>
        <dbReference type="ARBA" id="ARBA00022723"/>
    </source>
</evidence>
<keyword evidence="7" id="KW-0963">Cytoplasm</keyword>
<dbReference type="HAMAP" id="MF_00009">
    <property type="entry name" value="Endoribonucl_YbeY"/>
    <property type="match status" value="1"/>
</dbReference>
<dbReference type="RefSeq" id="WP_078815666.1">
    <property type="nucleotide sequence ID" value="NZ_FUYE01000021.1"/>
</dbReference>
<dbReference type="GO" id="GO:0004521">
    <property type="term" value="F:RNA endonuclease activity"/>
    <property type="evidence" value="ECO:0007669"/>
    <property type="project" value="UniProtKB-UniRule"/>
</dbReference>
<feature type="binding site" evidence="7">
    <location>
        <position position="114"/>
    </location>
    <ligand>
        <name>Zn(2+)</name>
        <dbReference type="ChEBI" id="CHEBI:29105"/>
        <note>catalytic</note>
    </ligand>
</feature>
<dbReference type="EC" id="3.1.-.-" evidence="7"/>
<dbReference type="InterPro" id="IPR002036">
    <property type="entry name" value="YbeY"/>
</dbReference>
<dbReference type="PANTHER" id="PTHR46986">
    <property type="entry name" value="ENDORIBONUCLEASE YBEY, CHLOROPLASTIC"/>
    <property type="match status" value="1"/>
</dbReference>
<dbReference type="OrthoDB" id="9807740at2"/>
<evidence type="ECO:0000313" key="9">
    <source>
        <dbReference type="Proteomes" id="UP000190774"/>
    </source>
</evidence>
<comment type="cofactor">
    <cofactor evidence="7">
        <name>Zn(2+)</name>
        <dbReference type="ChEBI" id="CHEBI:29105"/>
    </cofactor>
    <text evidence="7">Binds 1 zinc ion.</text>
</comment>
<dbReference type="GO" id="GO:0004222">
    <property type="term" value="F:metalloendopeptidase activity"/>
    <property type="evidence" value="ECO:0007669"/>
    <property type="project" value="InterPro"/>
</dbReference>
<keyword evidence="9" id="KW-1185">Reference proteome</keyword>
<evidence type="ECO:0000256" key="7">
    <source>
        <dbReference type="HAMAP-Rule" id="MF_00009"/>
    </source>
</evidence>
<dbReference type="AlphaFoldDB" id="A0A1T4YYD0"/>
<comment type="similarity">
    <text evidence="1 7">Belongs to the endoribonuclease YbeY family.</text>
</comment>
<comment type="subcellular location">
    <subcellularLocation>
        <location evidence="7">Cytoplasm</location>
    </subcellularLocation>
</comment>
<evidence type="ECO:0000256" key="6">
    <source>
        <dbReference type="ARBA" id="ARBA00022833"/>
    </source>
</evidence>
<dbReference type="EMBL" id="FUYE01000021">
    <property type="protein sequence ID" value="SKB06782.1"/>
    <property type="molecule type" value="Genomic_DNA"/>
</dbReference>
<gene>
    <name evidence="7" type="primary">ybeY</name>
    <name evidence="8" type="ORF">SAMN02745166_04538</name>
</gene>
<organism evidence="8 9">
    <name type="scientific">Prosthecobacter debontii</name>
    <dbReference type="NCBI Taxonomy" id="48467"/>
    <lineage>
        <taxon>Bacteria</taxon>
        <taxon>Pseudomonadati</taxon>
        <taxon>Verrucomicrobiota</taxon>
        <taxon>Verrucomicrobiia</taxon>
        <taxon>Verrucomicrobiales</taxon>
        <taxon>Verrucomicrobiaceae</taxon>
        <taxon>Prosthecobacter</taxon>
    </lineage>
</organism>
<dbReference type="Pfam" id="PF02130">
    <property type="entry name" value="YbeY"/>
    <property type="match status" value="1"/>
</dbReference>
<keyword evidence="6 7" id="KW-0862">Zinc</keyword>
<dbReference type="NCBIfam" id="TIGR00043">
    <property type="entry name" value="rRNA maturation RNase YbeY"/>
    <property type="match status" value="1"/>
</dbReference>
<dbReference type="Proteomes" id="UP000190774">
    <property type="component" value="Unassembled WGS sequence"/>
</dbReference>
<dbReference type="GO" id="GO:0006364">
    <property type="term" value="P:rRNA processing"/>
    <property type="evidence" value="ECO:0007669"/>
    <property type="project" value="UniProtKB-UniRule"/>
</dbReference>
<feature type="binding site" evidence="7">
    <location>
        <position position="120"/>
    </location>
    <ligand>
        <name>Zn(2+)</name>
        <dbReference type="ChEBI" id="CHEBI:29105"/>
        <note>catalytic</note>
    </ligand>
</feature>
<comment type="function">
    <text evidence="7">Single strand-specific metallo-endoribonuclease involved in late-stage 70S ribosome quality control and in maturation of the 3' terminus of the 16S rRNA.</text>
</comment>
<keyword evidence="5 7" id="KW-0378">Hydrolase</keyword>
<keyword evidence="2 7" id="KW-0540">Nuclease</keyword>
<proteinExistence type="inferred from homology"/>
<protein>
    <recommendedName>
        <fullName evidence="7">Endoribonuclease YbeY</fullName>
        <ecNumber evidence="7">3.1.-.-</ecNumber>
    </recommendedName>
</protein>
<keyword evidence="7" id="KW-0698">rRNA processing</keyword>
<feature type="binding site" evidence="7">
    <location>
        <position position="110"/>
    </location>
    <ligand>
        <name>Zn(2+)</name>
        <dbReference type="ChEBI" id="CHEBI:29105"/>
        <note>catalytic</note>
    </ligand>
</feature>